<name>A0A2I1DD23_ASPC2</name>
<dbReference type="RefSeq" id="XP_024696355.1">
    <property type="nucleotide sequence ID" value="XM_024836253.1"/>
</dbReference>
<dbReference type="VEuPathDB" id="FungiDB:P168DRAFT_285960"/>
<evidence type="ECO:0000313" key="2">
    <source>
        <dbReference type="EMBL" id="PKY07761.1"/>
    </source>
</evidence>
<keyword evidence="1" id="KW-0732">Signal</keyword>
<organism evidence="2 3">
    <name type="scientific">Aspergillus campestris (strain IBT 28561)</name>
    <dbReference type="NCBI Taxonomy" id="1392248"/>
    <lineage>
        <taxon>Eukaryota</taxon>
        <taxon>Fungi</taxon>
        <taxon>Dikarya</taxon>
        <taxon>Ascomycota</taxon>
        <taxon>Pezizomycotina</taxon>
        <taxon>Eurotiomycetes</taxon>
        <taxon>Eurotiomycetidae</taxon>
        <taxon>Eurotiales</taxon>
        <taxon>Aspergillaceae</taxon>
        <taxon>Aspergillus</taxon>
        <taxon>Aspergillus subgen. Circumdati</taxon>
    </lineage>
</organism>
<evidence type="ECO:0000313" key="3">
    <source>
        <dbReference type="Proteomes" id="UP000234254"/>
    </source>
</evidence>
<keyword evidence="3" id="KW-1185">Reference proteome</keyword>
<comment type="caution">
    <text evidence="2">The sequence shown here is derived from an EMBL/GenBank/DDBJ whole genome shotgun (WGS) entry which is preliminary data.</text>
</comment>
<dbReference type="Proteomes" id="UP000234254">
    <property type="component" value="Unassembled WGS sequence"/>
</dbReference>
<reference evidence="2" key="1">
    <citation type="submission" date="2016-12" db="EMBL/GenBank/DDBJ databases">
        <title>The genomes of Aspergillus section Nigri reveals drivers in fungal speciation.</title>
        <authorList>
            <consortium name="DOE Joint Genome Institute"/>
            <person name="Vesth T.C."/>
            <person name="Nybo J."/>
            <person name="Theobald S."/>
            <person name="Brandl J."/>
            <person name="Frisvad J.C."/>
            <person name="Nielsen K.F."/>
            <person name="Lyhne E.K."/>
            <person name="Kogle M.E."/>
            <person name="Kuo A."/>
            <person name="Riley R."/>
            <person name="Clum A."/>
            <person name="Nolan M."/>
            <person name="Lipzen A."/>
            <person name="Salamov A."/>
            <person name="Henrissat B."/>
            <person name="Wiebenga A."/>
            <person name="De vries R.P."/>
            <person name="Grigoriev I.V."/>
            <person name="Mortensen U.H."/>
            <person name="Andersen M.R."/>
            <person name="Baker S.E."/>
        </authorList>
    </citation>
    <scope>NUCLEOTIDE SEQUENCE</scope>
    <source>
        <strain evidence="2">IBT 28561</strain>
    </source>
</reference>
<evidence type="ECO:0000256" key="1">
    <source>
        <dbReference type="SAM" id="SignalP"/>
    </source>
</evidence>
<gene>
    <name evidence="2" type="ORF">P168DRAFT_285960</name>
</gene>
<dbReference type="AlphaFoldDB" id="A0A2I1DD23"/>
<proteinExistence type="predicted"/>
<sequence length="87" mass="9673">MLVSSSKKLALMGAMMLGLGQGAWGLWDCILDQHVFPVDTNKFVVHFTSLRDSHFPADGPVRPWVRCSTISHLHRLIAPVLDGWNSC</sequence>
<dbReference type="OrthoDB" id="2827561at2759"/>
<dbReference type="GeneID" id="36543777"/>
<feature type="signal peptide" evidence="1">
    <location>
        <begin position="1"/>
        <end position="25"/>
    </location>
</feature>
<protein>
    <submittedName>
        <fullName evidence="2">Uncharacterized protein</fullName>
    </submittedName>
</protein>
<dbReference type="EMBL" id="MSFM01000001">
    <property type="protein sequence ID" value="PKY07761.1"/>
    <property type="molecule type" value="Genomic_DNA"/>
</dbReference>
<accession>A0A2I1DD23</accession>
<feature type="chain" id="PRO_5014166859" evidence="1">
    <location>
        <begin position="26"/>
        <end position="87"/>
    </location>
</feature>